<evidence type="ECO:0000313" key="10">
    <source>
        <dbReference type="EMBL" id="CTQ66094.1"/>
    </source>
</evidence>
<dbReference type="AlphaFoldDB" id="A0A0M6ZX26"/>
<dbReference type="Gene3D" id="3.40.50.720">
    <property type="entry name" value="NAD(P)-binding Rossmann-like Domain"/>
    <property type="match status" value="1"/>
</dbReference>
<dbReference type="GO" id="GO:0015995">
    <property type="term" value="P:chlorophyll biosynthetic process"/>
    <property type="evidence" value="ECO:0007669"/>
    <property type="project" value="UniProtKB-UniPathway"/>
</dbReference>
<dbReference type="Pfam" id="PF13460">
    <property type="entry name" value="NAD_binding_10"/>
    <property type="match status" value="1"/>
</dbReference>
<dbReference type="CDD" id="cd05243">
    <property type="entry name" value="SDR_a5"/>
    <property type="match status" value="1"/>
</dbReference>
<dbReference type="EC" id="1.3.1.75" evidence="6"/>
<dbReference type="SUPFAM" id="SSF51735">
    <property type="entry name" value="NAD(P)-binding Rossmann-fold domains"/>
    <property type="match status" value="1"/>
</dbReference>
<keyword evidence="2" id="KW-0521">NADP</keyword>
<dbReference type="UniPathway" id="UPA00668"/>
<evidence type="ECO:0000256" key="1">
    <source>
        <dbReference type="ARBA" id="ARBA00005173"/>
    </source>
</evidence>
<gene>
    <name evidence="10" type="ORF">LAX5112_00867</name>
</gene>
<comment type="pathway">
    <text evidence="1">Porphyrin-containing compound metabolism; chlorophyll biosynthesis.</text>
</comment>
<evidence type="ECO:0000256" key="3">
    <source>
        <dbReference type="ARBA" id="ARBA00022946"/>
    </source>
</evidence>
<keyword evidence="5" id="KW-0149">Chlorophyll biosynthesis</keyword>
<dbReference type="EMBL" id="CXWD01000003">
    <property type="protein sequence ID" value="CTQ66094.1"/>
    <property type="molecule type" value="Genomic_DNA"/>
</dbReference>
<reference evidence="11" key="1">
    <citation type="submission" date="2015-07" db="EMBL/GenBank/DDBJ databases">
        <authorList>
            <person name="Rodrigo-Torres Lidia"/>
            <person name="Arahal R.David."/>
        </authorList>
    </citation>
    <scope>NUCLEOTIDE SEQUENCE [LARGE SCALE GENOMIC DNA]</scope>
    <source>
        <strain evidence="11">CECT 5112</strain>
    </source>
</reference>
<evidence type="ECO:0000256" key="7">
    <source>
        <dbReference type="ARBA" id="ARBA00024089"/>
    </source>
</evidence>
<sequence length="349" mass="38367">MEAGGPETKGSTNPIEPNGDVRAKRILLFGATGTIGRATLNELLRQGHHVVCFVRPQAAAKIQRFAPETVVRTGYVTNPQSIRQDAFRGDEFDAVISCLSSRTGIPDDAWKIDHQANSDILKIAKETGKPHFILLSAICVQRPRLAFQHAKLAFEAELQASGLPYSIIRPTAFFKSLSGQVERVKAGKPFLIFGDGTLTSCKPISDHDVASFIAECFENPAMKNKVLPVGGPGEAITPRAQGTYLFQSLGLEPRFRKVPVALMDWIIRALEFAGRFGPKYRDKAELARIGRYYATESMLVLNPKTGLYDADATPSFGKETLFEFYKKLANGDETPSLGDHAVFDRKSHV</sequence>
<dbReference type="InterPro" id="IPR036291">
    <property type="entry name" value="NAD(P)-bd_dom_sf"/>
</dbReference>
<dbReference type="GO" id="GO:0033728">
    <property type="term" value="F:3,8-divinyl protochlorophyllide a 8-vinyl-reductase (NADPH) activity"/>
    <property type="evidence" value="ECO:0007669"/>
    <property type="project" value="UniProtKB-EC"/>
</dbReference>
<evidence type="ECO:0000256" key="6">
    <source>
        <dbReference type="ARBA" id="ARBA00024059"/>
    </source>
</evidence>
<dbReference type="PANTHER" id="PTHR47378:SF1">
    <property type="entry name" value="DIVINYL CHLOROPHYLLIDE A 8-VINYL-REDUCTASE, CHLOROPLASTIC"/>
    <property type="match status" value="1"/>
</dbReference>
<organism evidence="10 11">
    <name type="scientific">Roseibium alexandrii</name>
    <dbReference type="NCBI Taxonomy" id="388408"/>
    <lineage>
        <taxon>Bacteria</taxon>
        <taxon>Pseudomonadati</taxon>
        <taxon>Pseudomonadota</taxon>
        <taxon>Alphaproteobacteria</taxon>
        <taxon>Hyphomicrobiales</taxon>
        <taxon>Stappiaceae</taxon>
        <taxon>Roseibium</taxon>
    </lineage>
</organism>
<evidence type="ECO:0000256" key="4">
    <source>
        <dbReference type="ARBA" id="ARBA00023002"/>
    </source>
</evidence>
<dbReference type="Proteomes" id="UP000053235">
    <property type="component" value="Unassembled WGS sequence"/>
</dbReference>
<keyword evidence="3" id="KW-0809">Transit peptide</keyword>
<evidence type="ECO:0000256" key="2">
    <source>
        <dbReference type="ARBA" id="ARBA00022857"/>
    </source>
</evidence>
<proteinExistence type="predicted"/>
<name>A0A0M6ZX26_9HYPH</name>
<dbReference type="PANTHER" id="PTHR47378">
    <property type="entry name" value="DIVINYL CHLOROPHYLLIDE A 8-VINYL-REDUCTASE, CHLOROPLASTIC"/>
    <property type="match status" value="1"/>
</dbReference>
<dbReference type="InterPro" id="IPR044201">
    <property type="entry name" value="DVR-like"/>
</dbReference>
<feature type="domain" description="NAD(P)-binding" evidence="9">
    <location>
        <begin position="30"/>
        <end position="220"/>
    </location>
</feature>
<keyword evidence="4" id="KW-0560">Oxidoreductase</keyword>
<evidence type="ECO:0000256" key="5">
    <source>
        <dbReference type="ARBA" id="ARBA00023171"/>
    </source>
</evidence>
<dbReference type="STRING" id="388408.LAX5112_00867"/>
<keyword evidence="11" id="KW-1185">Reference proteome</keyword>
<evidence type="ECO:0000259" key="9">
    <source>
        <dbReference type="Pfam" id="PF13460"/>
    </source>
</evidence>
<dbReference type="InterPro" id="IPR016040">
    <property type="entry name" value="NAD(P)-bd_dom"/>
</dbReference>
<evidence type="ECO:0000313" key="11">
    <source>
        <dbReference type="Proteomes" id="UP000053235"/>
    </source>
</evidence>
<evidence type="ECO:0000256" key="8">
    <source>
        <dbReference type="ARBA" id="ARBA00049498"/>
    </source>
</evidence>
<protein>
    <recommendedName>
        <fullName evidence="7">Divinyl chlorophyllide a 8-vinyl-reductase, chloroplastic</fullName>
        <ecNumber evidence="6">1.3.1.75</ecNumber>
    </recommendedName>
</protein>
<accession>A0A0M6ZX26</accession>
<comment type="catalytic activity">
    <reaction evidence="8">
        <text>protochlorophyllide a + NADP(+) = 3,8-divinyl protochlorophyllide a + NADPH + H(+)</text>
        <dbReference type="Rhea" id="RHEA:48884"/>
        <dbReference type="ChEBI" id="CHEBI:15378"/>
        <dbReference type="ChEBI" id="CHEBI:57783"/>
        <dbReference type="ChEBI" id="CHEBI:58349"/>
        <dbReference type="ChEBI" id="CHEBI:58632"/>
        <dbReference type="ChEBI" id="CHEBI:83350"/>
        <dbReference type="EC" id="1.3.1.75"/>
    </reaction>
</comment>